<accession>A0A0L8MI94</accession>
<dbReference type="InterPro" id="IPR045513">
    <property type="entry name" value="DUF6479"/>
</dbReference>
<dbReference type="Pfam" id="PF20087">
    <property type="entry name" value="DUF6479"/>
    <property type="match status" value="1"/>
</dbReference>
<dbReference type="AlphaFoldDB" id="A0A0L8MI94"/>
<evidence type="ECO:0000256" key="2">
    <source>
        <dbReference type="SAM" id="Phobius"/>
    </source>
</evidence>
<evidence type="ECO:0000313" key="4">
    <source>
        <dbReference type="Proteomes" id="UP000037084"/>
    </source>
</evidence>
<dbReference type="EMBL" id="LGUV01000233">
    <property type="protein sequence ID" value="KOG50113.1"/>
    <property type="molecule type" value="Genomic_DNA"/>
</dbReference>
<dbReference type="PATRIC" id="fig|1961.12.peg.4147"/>
<feature type="region of interest" description="Disordered" evidence="1">
    <location>
        <begin position="39"/>
        <end position="71"/>
    </location>
</feature>
<feature type="transmembrane region" description="Helical" evidence="2">
    <location>
        <begin position="15"/>
        <end position="34"/>
    </location>
</feature>
<reference evidence="4" key="1">
    <citation type="submission" date="2015-07" db="EMBL/GenBank/DDBJ databases">
        <authorList>
            <consortium name="Consortium for Microbial Forensics and Genomics (microFORGE)"/>
            <person name="Knight B.M."/>
            <person name="Roberts D.P."/>
            <person name="Lin D."/>
            <person name="Hari K."/>
            <person name="Fletcher J."/>
            <person name="Melcher U."/>
            <person name="Blagden T."/>
            <person name="Winegar R.A."/>
        </authorList>
    </citation>
    <scope>NUCLEOTIDE SEQUENCE [LARGE SCALE GENOMIC DNA]</scope>
    <source>
        <strain evidence="4">NRRL B-1447</strain>
    </source>
</reference>
<dbReference type="Proteomes" id="UP000037084">
    <property type="component" value="Unassembled WGS sequence"/>
</dbReference>
<keyword evidence="2" id="KW-0812">Transmembrane</keyword>
<sequence>MNLATVLAAEGTPSLLLILVGVVIAALLVAAFWWGSRRAARRRSPVGPTPQPRSGSWQTPEDDPNQGHPNP</sequence>
<evidence type="ECO:0000313" key="3">
    <source>
        <dbReference type="EMBL" id="KOG50113.1"/>
    </source>
</evidence>
<comment type="caution">
    <text evidence="3">The sequence shown here is derived from an EMBL/GenBank/DDBJ whole genome shotgun (WGS) entry which is preliminary data.</text>
</comment>
<keyword evidence="2" id="KW-0472">Membrane</keyword>
<organism evidence="3 4">
    <name type="scientific">Streptomyces virginiae</name>
    <name type="common">Streptomyces cinnamonensis</name>
    <dbReference type="NCBI Taxonomy" id="1961"/>
    <lineage>
        <taxon>Bacteria</taxon>
        <taxon>Bacillati</taxon>
        <taxon>Actinomycetota</taxon>
        <taxon>Actinomycetes</taxon>
        <taxon>Kitasatosporales</taxon>
        <taxon>Streptomycetaceae</taxon>
        <taxon>Streptomyces</taxon>
    </lineage>
</organism>
<proteinExistence type="predicted"/>
<name>A0A0L8MI94_STRVG</name>
<dbReference type="RefSeq" id="WP_030385402.1">
    <property type="nucleotide sequence ID" value="NZ_LGUV01000233.1"/>
</dbReference>
<keyword evidence="2" id="KW-1133">Transmembrane helix</keyword>
<protein>
    <submittedName>
        <fullName evidence="3">Uncharacterized protein</fullName>
    </submittedName>
</protein>
<gene>
    <name evidence="3" type="ORF">ADK75_18215</name>
</gene>
<evidence type="ECO:0000256" key="1">
    <source>
        <dbReference type="SAM" id="MobiDB-lite"/>
    </source>
</evidence>